<dbReference type="InterPro" id="IPR029229">
    <property type="entry name" value="Alkyl_sulf_C"/>
</dbReference>
<evidence type="ECO:0000256" key="4">
    <source>
        <dbReference type="ARBA" id="ARBA00033751"/>
    </source>
</evidence>
<feature type="repeat" description="TPR" evidence="5">
    <location>
        <begin position="463"/>
        <end position="496"/>
    </location>
</feature>
<dbReference type="CDD" id="cd07710">
    <property type="entry name" value="arylsulfatase_Sdsa1-like_MBL-fold"/>
    <property type="match status" value="1"/>
</dbReference>
<dbReference type="Pfam" id="PF00753">
    <property type="entry name" value="Lactamase_B"/>
    <property type="match status" value="1"/>
</dbReference>
<dbReference type="Gene3D" id="3.30.1050.10">
    <property type="entry name" value="SCP2 sterol-binding domain"/>
    <property type="match status" value="1"/>
</dbReference>
<dbReference type="InterPro" id="IPR044097">
    <property type="entry name" value="Bds1/SdsA1_MBL-fold"/>
</dbReference>
<evidence type="ECO:0000256" key="3">
    <source>
        <dbReference type="ARBA" id="ARBA00022833"/>
    </source>
</evidence>
<feature type="coiled-coil region" evidence="6">
    <location>
        <begin position="365"/>
        <end position="392"/>
    </location>
</feature>
<dbReference type="FunFam" id="3.60.15.30:FF:000001">
    <property type="entry name" value="Alkyl/aryl-sulfatase BDS1"/>
    <property type="match status" value="1"/>
</dbReference>
<gene>
    <name evidence="9" type="ORF">COB20_03010</name>
</gene>
<dbReference type="SUPFAM" id="SSF56281">
    <property type="entry name" value="Metallo-hydrolase/oxidoreductase"/>
    <property type="match status" value="1"/>
</dbReference>
<dbReference type="AlphaFoldDB" id="A0A2A4XDN7"/>
<evidence type="ECO:0000256" key="5">
    <source>
        <dbReference type="PROSITE-ProRule" id="PRU00339"/>
    </source>
</evidence>
<dbReference type="Proteomes" id="UP000218767">
    <property type="component" value="Unassembled WGS sequence"/>
</dbReference>
<dbReference type="PANTHER" id="PTHR43223:SF1">
    <property type="entry name" value="ALKYL_ARYL-SULFATASE BDS1"/>
    <property type="match status" value="1"/>
</dbReference>
<evidence type="ECO:0000256" key="7">
    <source>
        <dbReference type="SAM" id="SignalP"/>
    </source>
</evidence>
<feature type="signal peptide" evidence="7">
    <location>
        <begin position="1"/>
        <end position="28"/>
    </location>
</feature>
<protein>
    <recommendedName>
        <fullName evidence="8">Metallo-beta-lactamase domain-containing protein</fullName>
    </recommendedName>
</protein>
<dbReference type="InterPro" id="IPR001279">
    <property type="entry name" value="Metallo-B-lactamas"/>
</dbReference>
<keyword evidence="2" id="KW-0378">Hydrolase</keyword>
<dbReference type="EMBL" id="NVUL01000009">
    <property type="protein sequence ID" value="PCI80614.1"/>
    <property type="molecule type" value="Genomic_DNA"/>
</dbReference>
<keyword evidence="3" id="KW-0862">Zinc</keyword>
<evidence type="ECO:0000256" key="2">
    <source>
        <dbReference type="ARBA" id="ARBA00022801"/>
    </source>
</evidence>
<dbReference type="GO" id="GO:0030288">
    <property type="term" value="C:outer membrane-bounded periplasmic space"/>
    <property type="evidence" value="ECO:0007669"/>
    <property type="project" value="TreeGrafter"/>
</dbReference>
<evidence type="ECO:0000256" key="1">
    <source>
        <dbReference type="ARBA" id="ARBA00022723"/>
    </source>
</evidence>
<name>A0A2A4XDN7_9GAMM</name>
<dbReference type="SUPFAM" id="SSF55718">
    <property type="entry name" value="SCP-like"/>
    <property type="match status" value="1"/>
</dbReference>
<evidence type="ECO:0000313" key="10">
    <source>
        <dbReference type="Proteomes" id="UP000218767"/>
    </source>
</evidence>
<evidence type="ECO:0000259" key="8">
    <source>
        <dbReference type="SMART" id="SM00849"/>
    </source>
</evidence>
<keyword evidence="5" id="KW-0802">TPR repeat</keyword>
<sequence>MLFSNKSRLADISILGFVLVVSAGNAFAQDHFNAKGSEPSSFTSQLQNELRNSLPFEDQRDFEESRRGFIAEPGSRQILAENGRVVWDMTRYDFLLEELDFDSIHPSLQRQATLNMNFGLYEVVPDFIYQVRGFDLANMTLVRGESGWILFDVLLTSQTAAAALRLANEQLGELPVRAVVYSHSHIDHFGGVRGVISEQDVQSGAVQVIAPSGFMEEAIAENVYAGNAMSRRAGLQYGRGIPSGPYGQVDSAIGKALAAGTTGLIAPTLVIEDSYEEHVIDGVRMVFQNTPGTEAPAEMNTWFPDQKVFWAAENITATIHNVYTLRGALVRDALQWSKQINEALYRFGRDAEVLVSSHNWPRWGNERIQQVMRTQRDAYANLNNQVLNLANQGVTINEIHNEYKVPVSLSQQWSARQYHGSEFHNSRAVLNRYLGYWDGNPATLAPLSPADSAPLYVEMMGGATEIISRGQALHDEGQYRLAMEILNKLVYAEPENSEAKDLLASIFEQLGYQYESASMRNVFLSSAQELRNGAPVVAAARGTSPSLARAMTTTQWWDAVATRVDSGLADGMSFTINFISPDTQQNFVVEMSGGTLSNIEGYLSTEPDVTITMDRSDVETVIMGQGTLGSQLQAGVGTVTGNQAVLLQLASVLVTFDASFEVMPGTGN</sequence>
<keyword evidence="6" id="KW-0175">Coiled coil</keyword>
<accession>A0A2A4XDN7</accession>
<comment type="caution">
    <text evidence="9">The sequence shown here is derived from an EMBL/GenBank/DDBJ whole genome shotgun (WGS) entry which is preliminary data.</text>
</comment>
<dbReference type="PROSITE" id="PS50005">
    <property type="entry name" value="TPR"/>
    <property type="match status" value="1"/>
</dbReference>
<dbReference type="InterPro" id="IPR029228">
    <property type="entry name" value="Alkyl_sulf_dimr"/>
</dbReference>
<dbReference type="GO" id="GO:0046872">
    <property type="term" value="F:metal ion binding"/>
    <property type="evidence" value="ECO:0007669"/>
    <property type="project" value="UniProtKB-KW"/>
</dbReference>
<evidence type="ECO:0000256" key="6">
    <source>
        <dbReference type="SAM" id="Coils"/>
    </source>
</evidence>
<dbReference type="InterPro" id="IPR036527">
    <property type="entry name" value="SCP2_sterol-bd_dom_sf"/>
</dbReference>
<dbReference type="GO" id="GO:0018741">
    <property type="term" value="F:linear primary-alkylsulfatase activity"/>
    <property type="evidence" value="ECO:0007669"/>
    <property type="project" value="InterPro"/>
</dbReference>
<comment type="similarity">
    <text evidence="4">Belongs to the metallo-beta-lactamase superfamily. Type III sulfatase family.</text>
</comment>
<dbReference type="InterPro" id="IPR019734">
    <property type="entry name" value="TPR_rpt"/>
</dbReference>
<dbReference type="InterPro" id="IPR036866">
    <property type="entry name" value="RibonucZ/Hydroxyglut_hydro"/>
</dbReference>
<proteinExistence type="inferred from homology"/>
<dbReference type="Gene3D" id="1.25.40.880">
    <property type="entry name" value="Alkyl sulfatase, dimerisation domain"/>
    <property type="match status" value="1"/>
</dbReference>
<dbReference type="Gene3D" id="3.60.15.30">
    <property type="entry name" value="Metallo-beta-lactamase domain"/>
    <property type="match status" value="1"/>
</dbReference>
<feature type="chain" id="PRO_5012788618" description="Metallo-beta-lactamase domain-containing protein" evidence="7">
    <location>
        <begin position="29"/>
        <end position="668"/>
    </location>
</feature>
<dbReference type="InterPro" id="IPR038536">
    <property type="entry name" value="Alkyl/aryl-sulf_dimr_sf"/>
</dbReference>
<dbReference type="GO" id="GO:0046983">
    <property type="term" value="F:protein dimerization activity"/>
    <property type="evidence" value="ECO:0007669"/>
    <property type="project" value="InterPro"/>
</dbReference>
<feature type="domain" description="Metallo-beta-lactamase" evidence="8">
    <location>
        <begin position="136"/>
        <end position="358"/>
    </location>
</feature>
<dbReference type="Pfam" id="PF14864">
    <property type="entry name" value="Alkyl_sulf_C"/>
    <property type="match status" value="1"/>
</dbReference>
<reference evidence="10" key="1">
    <citation type="submission" date="2017-08" db="EMBL/GenBank/DDBJ databases">
        <title>A dynamic microbial community with high functional redundancy inhabits the cold, oxic subseafloor aquifer.</title>
        <authorList>
            <person name="Tully B.J."/>
            <person name="Wheat C.G."/>
            <person name="Glazer B.T."/>
            <person name="Huber J.A."/>
        </authorList>
    </citation>
    <scope>NUCLEOTIDE SEQUENCE [LARGE SCALE GENOMIC DNA]</scope>
</reference>
<keyword evidence="1" id="KW-0479">Metal-binding</keyword>
<dbReference type="PANTHER" id="PTHR43223">
    <property type="entry name" value="ALKYL/ARYL-SULFATASE"/>
    <property type="match status" value="1"/>
</dbReference>
<dbReference type="Pfam" id="PF14863">
    <property type="entry name" value="Alkyl_sulf_dimr"/>
    <property type="match status" value="1"/>
</dbReference>
<dbReference type="GO" id="GO:0018909">
    <property type="term" value="P:dodecyl sulfate metabolic process"/>
    <property type="evidence" value="ECO:0007669"/>
    <property type="project" value="InterPro"/>
</dbReference>
<dbReference type="SMART" id="SM00849">
    <property type="entry name" value="Lactamase_B"/>
    <property type="match status" value="1"/>
</dbReference>
<organism evidence="9 10">
    <name type="scientific">SAR86 cluster bacterium</name>
    <dbReference type="NCBI Taxonomy" id="2030880"/>
    <lineage>
        <taxon>Bacteria</taxon>
        <taxon>Pseudomonadati</taxon>
        <taxon>Pseudomonadota</taxon>
        <taxon>Gammaproteobacteria</taxon>
        <taxon>SAR86 cluster</taxon>
    </lineage>
</organism>
<keyword evidence="7" id="KW-0732">Signal</keyword>
<dbReference type="InterPro" id="IPR052195">
    <property type="entry name" value="Bact_Alkyl/Aryl-Sulfatase"/>
</dbReference>
<evidence type="ECO:0000313" key="9">
    <source>
        <dbReference type="EMBL" id="PCI80614.1"/>
    </source>
</evidence>